<evidence type="ECO:0000313" key="1">
    <source>
        <dbReference type="EMBL" id="MQY26231.1"/>
    </source>
</evidence>
<dbReference type="EMBL" id="WEGI01000003">
    <property type="protein sequence ID" value="MQY26231.1"/>
    <property type="molecule type" value="Genomic_DNA"/>
</dbReference>
<organism evidence="1 2">
    <name type="scientific">Nocardia aurantia</name>
    <dbReference type="NCBI Taxonomy" id="2585199"/>
    <lineage>
        <taxon>Bacteria</taxon>
        <taxon>Bacillati</taxon>
        <taxon>Actinomycetota</taxon>
        <taxon>Actinomycetes</taxon>
        <taxon>Mycobacteriales</taxon>
        <taxon>Nocardiaceae</taxon>
        <taxon>Nocardia</taxon>
    </lineage>
</organism>
<gene>
    <name evidence="1" type="ORF">NRB56_17930</name>
</gene>
<dbReference type="SUPFAM" id="SSF56112">
    <property type="entry name" value="Protein kinase-like (PK-like)"/>
    <property type="match status" value="1"/>
</dbReference>
<comment type="caution">
    <text evidence="1">The sequence shown here is derived from an EMBL/GenBank/DDBJ whole genome shotgun (WGS) entry which is preliminary data.</text>
</comment>
<evidence type="ECO:0008006" key="3">
    <source>
        <dbReference type="Google" id="ProtNLM"/>
    </source>
</evidence>
<dbReference type="AlphaFoldDB" id="A0A7K0DKR0"/>
<proteinExistence type="predicted"/>
<protein>
    <recommendedName>
        <fullName evidence="3">Aminoglycoside phosphotransferase</fullName>
    </recommendedName>
</protein>
<name>A0A7K0DKR0_9NOCA</name>
<dbReference type="InterPro" id="IPR011009">
    <property type="entry name" value="Kinase-like_dom_sf"/>
</dbReference>
<reference evidence="1 2" key="1">
    <citation type="submission" date="2019-10" db="EMBL/GenBank/DDBJ databases">
        <title>Nocardia macrotermitis sp. nov. and Nocardia aurantia sp. nov., isolated from the gut of fungus growing-termite Macrotermes natalensis.</title>
        <authorList>
            <person name="Benndorf R."/>
            <person name="Schwitalla J."/>
            <person name="Martin K."/>
            <person name="De Beer W."/>
            <person name="Kaster A.-K."/>
            <person name="Vollmers J."/>
            <person name="Poulsen M."/>
            <person name="Beemelmanns C."/>
        </authorList>
    </citation>
    <scope>NUCLEOTIDE SEQUENCE [LARGE SCALE GENOMIC DNA]</scope>
    <source>
        <strain evidence="1 2">RB56</strain>
    </source>
</reference>
<evidence type="ECO:0000313" key="2">
    <source>
        <dbReference type="Proteomes" id="UP000431401"/>
    </source>
</evidence>
<keyword evidence="2" id="KW-1185">Reference proteome</keyword>
<sequence length="237" mass="26911">MAGGFSAHLAELIDVGGRQLFVKGLRADDPDVWSQQREAELGRYVYPIGPRVRCHLRTGGWDLVVFDYVPGHFADYRSDADLAETAAAMTALGRLRCPPRQPLEDAVRRWGSYLTDTADVLRFGGDALLHTDWNYSNVLITDTDARLVDWPWATRGAPWIDPCCWIVWLIFAGRTPTEAEQWAARIPAWHAATERDLEVFATALAAEWTSTAHRHPNMWTFGLRDAARQWMIHRWAP</sequence>
<dbReference type="Proteomes" id="UP000431401">
    <property type="component" value="Unassembled WGS sequence"/>
</dbReference>
<dbReference type="Gene3D" id="3.90.1200.10">
    <property type="match status" value="1"/>
</dbReference>
<accession>A0A7K0DKR0</accession>